<gene>
    <name evidence="8" type="ORF">FD01_GL001926</name>
</gene>
<keyword evidence="9" id="KW-1185">Reference proteome</keyword>
<dbReference type="GO" id="GO:0006518">
    <property type="term" value="P:peptide metabolic process"/>
    <property type="evidence" value="ECO:0007669"/>
    <property type="project" value="TreeGrafter"/>
</dbReference>
<evidence type="ECO:0000256" key="3">
    <source>
        <dbReference type="ARBA" id="ARBA00022801"/>
    </source>
</evidence>
<keyword evidence="2 6" id="KW-0479">Metal-binding</keyword>
<dbReference type="InterPro" id="IPR011976">
    <property type="entry name" value="Pept_M3B_oligopep-rel"/>
</dbReference>
<evidence type="ECO:0000313" key="8">
    <source>
        <dbReference type="EMBL" id="KRL42508.1"/>
    </source>
</evidence>
<comment type="similarity">
    <text evidence="6">Belongs to the peptidase M3 family.</text>
</comment>
<dbReference type="AlphaFoldDB" id="A0A0R1QDE3"/>
<evidence type="ECO:0000256" key="2">
    <source>
        <dbReference type="ARBA" id="ARBA00022723"/>
    </source>
</evidence>
<dbReference type="PANTHER" id="PTHR11804">
    <property type="entry name" value="PROTEASE M3 THIMET OLIGOPEPTIDASE-RELATED"/>
    <property type="match status" value="1"/>
</dbReference>
<dbReference type="GO" id="GO:0004222">
    <property type="term" value="F:metalloendopeptidase activity"/>
    <property type="evidence" value="ECO:0007669"/>
    <property type="project" value="InterPro"/>
</dbReference>
<comment type="caution">
    <text evidence="8">The sequence shown here is derived from an EMBL/GenBank/DDBJ whole genome shotgun (WGS) entry which is preliminary data.</text>
</comment>
<feature type="domain" description="Peptidase M3A/M3B catalytic" evidence="7">
    <location>
        <begin position="168"/>
        <end position="547"/>
    </location>
</feature>
<evidence type="ECO:0000259" key="7">
    <source>
        <dbReference type="Pfam" id="PF01432"/>
    </source>
</evidence>
<comment type="cofactor">
    <cofactor evidence="6">
        <name>Zn(2+)</name>
        <dbReference type="ChEBI" id="CHEBI:29105"/>
    </cofactor>
    <text evidence="6">Binds 1 zinc ion.</text>
</comment>
<dbReference type="Gene3D" id="1.10.1370.30">
    <property type="match status" value="1"/>
</dbReference>
<evidence type="ECO:0000313" key="9">
    <source>
        <dbReference type="Proteomes" id="UP000051790"/>
    </source>
</evidence>
<dbReference type="InterPro" id="IPR001567">
    <property type="entry name" value="Pept_M3A_M3B_dom"/>
</dbReference>
<dbReference type="OrthoDB" id="9769691at2"/>
<keyword evidence="4 6" id="KW-0862">Zinc</keyword>
<organism evidence="8 9">
    <name type="scientific">Lacticaseibacillus manihotivorans DSM 13343 = JCM 12514</name>
    <dbReference type="NCBI Taxonomy" id="1423769"/>
    <lineage>
        <taxon>Bacteria</taxon>
        <taxon>Bacillati</taxon>
        <taxon>Bacillota</taxon>
        <taxon>Bacilli</taxon>
        <taxon>Lactobacillales</taxon>
        <taxon>Lactobacillaceae</taxon>
        <taxon>Lacticaseibacillus</taxon>
    </lineage>
</organism>
<evidence type="ECO:0000256" key="6">
    <source>
        <dbReference type="RuleBase" id="RU003435"/>
    </source>
</evidence>
<evidence type="ECO:0000256" key="5">
    <source>
        <dbReference type="ARBA" id="ARBA00023049"/>
    </source>
</evidence>
<accession>A0A0R1QDE3</accession>
<evidence type="ECO:0000256" key="1">
    <source>
        <dbReference type="ARBA" id="ARBA00022670"/>
    </source>
</evidence>
<dbReference type="Proteomes" id="UP000051790">
    <property type="component" value="Unassembled WGS sequence"/>
</dbReference>
<keyword evidence="5 6" id="KW-0482">Metalloprotease</keyword>
<dbReference type="CDD" id="cd09606">
    <property type="entry name" value="M3B_PepF"/>
    <property type="match status" value="1"/>
</dbReference>
<dbReference type="PANTHER" id="PTHR11804:SF28">
    <property type="entry name" value="OLIGOENDOPEPTIDASE F"/>
    <property type="match status" value="1"/>
</dbReference>
<name>A0A0R1QDE3_9LACO</name>
<dbReference type="Pfam" id="PF01432">
    <property type="entry name" value="Peptidase_M3"/>
    <property type="match status" value="1"/>
</dbReference>
<dbReference type="PATRIC" id="fig|1423769.4.peg.2075"/>
<dbReference type="SUPFAM" id="SSF55486">
    <property type="entry name" value="Metalloproteases ('zincins'), catalytic domain"/>
    <property type="match status" value="1"/>
</dbReference>
<dbReference type="EMBL" id="AZEU01000229">
    <property type="protein sequence ID" value="KRL42508.1"/>
    <property type="molecule type" value="Genomic_DNA"/>
</dbReference>
<proteinExistence type="inferred from homology"/>
<keyword evidence="3 6" id="KW-0378">Hydrolase</keyword>
<dbReference type="InterPro" id="IPR045090">
    <property type="entry name" value="Pept_M3A_M3B"/>
</dbReference>
<dbReference type="GO" id="GO:0006508">
    <property type="term" value="P:proteolysis"/>
    <property type="evidence" value="ECO:0007669"/>
    <property type="project" value="UniProtKB-KW"/>
</dbReference>
<protein>
    <recommendedName>
        <fullName evidence="7">Peptidase M3A/M3B catalytic domain-containing protein</fullName>
    </recommendedName>
</protein>
<evidence type="ECO:0000256" key="4">
    <source>
        <dbReference type="ARBA" id="ARBA00022833"/>
    </source>
</evidence>
<dbReference type="GO" id="GO:0046872">
    <property type="term" value="F:metal ion binding"/>
    <property type="evidence" value="ECO:0007669"/>
    <property type="project" value="UniProtKB-UniRule"/>
</dbReference>
<keyword evidence="1 6" id="KW-0645">Protease</keyword>
<sequence>MNFDEVKYARPDFEAYAQQLKQTATQLANAEDAKSAIAVAKATVPAVNAVMSAAMLATIRHSIDTRDAYYTAEDEYWNEFGPQYDNVETDYLKALVNSPYREALEAVYPKPFFLKAENQLRVQTPAVLELQQRDNQLISEYDNLTAGAQIDFDGKTYTLAQLGGPMADADRQTRKAASAAYWGWYADHEAQIDQIYDQMVQVRTEIAHTLGFKDYAEMSYVFMDRFGYDEVQVAKYRQAIQTQVVPKVVAQRQKQAKRLGLAKLDYFDLGVQFKTGNAKPVGTPIELVAKANHMYHQMAPVAGEFFQHMIDSHLLDLVAKPGKAGGGYAEYIPSIESPFIFSNFNGTSGDVDVLTHEAGHALQTYVARWIQPGDTVFPTNEAAEIFSMSMEFIAYPYMPAFFEGQTDKYLYAHLQAALEFLPYGILVDHFQHEVYTHPTWTPAERKAAWRDLEKQYCPDRDYSENPALDRGIYWFRQAHIFDVPFYYLDYTIAQVVAFEFWQRFNVEHDPKAWEDYMAMAKAGGSQTLMELIQTGHLCSPFEAATLKDTLDAVQQALDAVDDTQLDHN</sequence>
<reference evidence="8 9" key="1">
    <citation type="journal article" date="2015" name="Genome Announc.">
        <title>Expanding the biotechnology potential of lactobacilli through comparative genomics of 213 strains and associated genera.</title>
        <authorList>
            <person name="Sun Z."/>
            <person name="Harris H.M."/>
            <person name="McCann A."/>
            <person name="Guo C."/>
            <person name="Argimon S."/>
            <person name="Zhang W."/>
            <person name="Yang X."/>
            <person name="Jeffery I.B."/>
            <person name="Cooney J.C."/>
            <person name="Kagawa T.F."/>
            <person name="Liu W."/>
            <person name="Song Y."/>
            <person name="Salvetti E."/>
            <person name="Wrobel A."/>
            <person name="Rasinkangas P."/>
            <person name="Parkhill J."/>
            <person name="Rea M.C."/>
            <person name="O'Sullivan O."/>
            <person name="Ritari J."/>
            <person name="Douillard F.P."/>
            <person name="Paul Ross R."/>
            <person name="Yang R."/>
            <person name="Briner A.E."/>
            <person name="Felis G.E."/>
            <person name="de Vos W.M."/>
            <person name="Barrangou R."/>
            <person name="Klaenhammer T.R."/>
            <person name="Caufield P.W."/>
            <person name="Cui Y."/>
            <person name="Zhang H."/>
            <person name="O'Toole P.W."/>
        </authorList>
    </citation>
    <scope>NUCLEOTIDE SEQUENCE [LARGE SCALE GENOMIC DNA]</scope>
    <source>
        <strain evidence="8 9">DSM 13343</strain>
    </source>
</reference>
<dbReference type="NCBIfam" id="TIGR02289">
    <property type="entry name" value="M3_not_pepF"/>
    <property type="match status" value="1"/>
</dbReference>
<dbReference type="RefSeq" id="WP_056964521.1">
    <property type="nucleotide sequence ID" value="NZ_AZEU01000229.1"/>
</dbReference>